<accession>A0A5B7G349</accession>
<sequence>MGSYRRPAGASLNVNHYSVIHQLGHRLPCFPHLLQPYLQSISQPRCTHPPAHHPAIIPHTSITALKIPQTGGDGSRVSSRVVTASLVGSGRRKSAVGREARQVWRLCQGSLTPTRSGQTPFICNTPETRPSLPLTYSAMPSFHPKKIHSFLCNGRRLAFDVEENILDGQKSLAKKAFVWPWVRTVTLASRQTSGDKGSRRNPVGCIGLRWTLAVDGEGWAACQASL</sequence>
<evidence type="ECO:0000313" key="2">
    <source>
        <dbReference type="Proteomes" id="UP000324222"/>
    </source>
</evidence>
<evidence type="ECO:0000313" key="1">
    <source>
        <dbReference type="EMBL" id="MPC51997.1"/>
    </source>
</evidence>
<reference evidence="1 2" key="1">
    <citation type="submission" date="2019-05" db="EMBL/GenBank/DDBJ databases">
        <title>Another draft genome of Portunus trituberculatus and its Hox gene families provides insights of decapod evolution.</title>
        <authorList>
            <person name="Jeong J.-H."/>
            <person name="Song I."/>
            <person name="Kim S."/>
            <person name="Choi T."/>
            <person name="Kim D."/>
            <person name="Ryu S."/>
            <person name="Kim W."/>
        </authorList>
    </citation>
    <scope>NUCLEOTIDE SEQUENCE [LARGE SCALE GENOMIC DNA]</scope>
    <source>
        <tissue evidence="1">Muscle</tissue>
    </source>
</reference>
<organism evidence="1 2">
    <name type="scientific">Portunus trituberculatus</name>
    <name type="common">Swimming crab</name>
    <name type="synonym">Neptunus trituberculatus</name>
    <dbReference type="NCBI Taxonomy" id="210409"/>
    <lineage>
        <taxon>Eukaryota</taxon>
        <taxon>Metazoa</taxon>
        <taxon>Ecdysozoa</taxon>
        <taxon>Arthropoda</taxon>
        <taxon>Crustacea</taxon>
        <taxon>Multicrustacea</taxon>
        <taxon>Malacostraca</taxon>
        <taxon>Eumalacostraca</taxon>
        <taxon>Eucarida</taxon>
        <taxon>Decapoda</taxon>
        <taxon>Pleocyemata</taxon>
        <taxon>Brachyura</taxon>
        <taxon>Eubrachyura</taxon>
        <taxon>Portunoidea</taxon>
        <taxon>Portunidae</taxon>
        <taxon>Portuninae</taxon>
        <taxon>Portunus</taxon>
    </lineage>
</organism>
<comment type="caution">
    <text evidence="1">The sequence shown here is derived from an EMBL/GenBank/DDBJ whole genome shotgun (WGS) entry which is preliminary data.</text>
</comment>
<keyword evidence="2" id="KW-1185">Reference proteome</keyword>
<dbReference type="AlphaFoldDB" id="A0A5B7G349"/>
<protein>
    <submittedName>
        <fullName evidence="1">Uncharacterized protein</fullName>
    </submittedName>
</protein>
<proteinExistence type="predicted"/>
<dbReference type="EMBL" id="VSRR010010560">
    <property type="protein sequence ID" value="MPC51997.1"/>
    <property type="molecule type" value="Genomic_DNA"/>
</dbReference>
<dbReference type="Proteomes" id="UP000324222">
    <property type="component" value="Unassembled WGS sequence"/>
</dbReference>
<gene>
    <name evidence="1" type="ORF">E2C01_045855</name>
</gene>
<name>A0A5B7G349_PORTR</name>